<dbReference type="SUPFAM" id="SSF49899">
    <property type="entry name" value="Concanavalin A-like lectins/glucanases"/>
    <property type="match status" value="1"/>
</dbReference>
<evidence type="ECO:0000256" key="2">
    <source>
        <dbReference type="SAM" id="Phobius"/>
    </source>
</evidence>
<keyword evidence="2" id="KW-0472">Membrane</keyword>
<keyword evidence="3" id="KW-0732">Signal</keyword>
<accession>A0A517KXE8</accession>
<feature type="signal peptide" evidence="3">
    <location>
        <begin position="1"/>
        <end position="24"/>
    </location>
</feature>
<dbReference type="PANTHER" id="PTHR10963:SF24">
    <property type="entry name" value="GLYCOSIDASE C21B10.07-RELATED"/>
    <property type="match status" value="1"/>
</dbReference>
<evidence type="ECO:0000256" key="1">
    <source>
        <dbReference type="SAM" id="MobiDB-lite"/>
    </source>
</evidence>
<keyword evidence="2" id="KW-0812">Transmembrane</keyword>
<proteinExistence type="predicted"/>
<feature type="region of interest" description="Disordered" evidence="1">
    <location>
        <begin position="481"/>
        <end position="513"/>
    </location>
</feature>
<feature type="chain" id="PRO_5021701344" description="GH16 domain-containing protein" evidence="3">
    <location>
        <begin position="25"/>
        <end position="964"/>
    </location>
</feature>
<dbReference type="OrthoDB" id="3923199at2759"/>
<feature type="compositionally biased region" description="Polar residues" evidence="1">
    <location>
        <begin position="484"/>
        <end position="512"/>
    </location>
</feature>
<dbReference type="GO" id="GO:0004553">
    <property type="term" value="F:hydrolase activity, hydrolyzing O-glycosyl compounds"/>
    <property type="evidence" value="ECO:0007669"/>
    <property type="project" value="InterPro"/>
</dbReference>
<keyword evidence="6" id="KW-1185">Reference proteome</keyword>
<dbReference type="Gene3D" id="2.120.10.70">
    <property type="entry name" value="Fucose-specific lectin"/>
    <property type="match status" value="1"/>
</dbReference>
<dbReference type="Proteomes" id="UP000316270">
    <property type="component" value="Chromosome 1"/>
</dbReference>
<dbReference type="InterPro" id="IPR050546">
    <property type="entry name" value="Glycosyl_Hydrlase_16"/>
</dbReference>
<feature type="region of interest" description="Disordered" evidence="1">
    <location>
        <begin position="401"/>
        <end position="467"/>
    </location>
</feature>
<keyword evidence="2" id="KW-1133">Transmembrane helix</keyword>
<protein>
    <recommendedName>
        <fullName evidence="4">GH16 domain-containing protein</fullName>
    </recommendedName>
</protein>
<dbReference type="EMBL" id="CP042185">
    <property type="protein sequence ID" value="QDS68056.1"/>
    <property type="molecule type" value="Genomic_DNA"/>
</dbReference>
<name>A0A517KXE8_9PEZI</name>
<feature type="compositionally biased region" description="Polar residues" evidence="1">
    <location>
        <begin position="402"/>
        <end position="422"/>
    </location>
</feature>
<reference evidence="5 6" key="1">
    <citation type="submission" date="2019-07" db="EMBL/GenBank/DDBJ databases">
        <title>Finished genome of Venturia effusa.</title>
        <authorList>
            <person name="Young C.A."/>
            <person name="Cox M.P."/>
            <person name="Ganley A.R.D."/>
            <person name="David W.J."/>
        </authorList>
    </citation>
    <scope>NUCLEOTIDE SEQUENCE [LARGE SCALE GENOMIC DNA]</scope>
    <source>
        <strain evidence="6">albino</strain>
    </source>
</reference>
<dbReference type="CDD" id="cd02181">
    <property type="entry name" value="GH16_fungal_Lam16A_glucanase"/>
    <property type="match status" value="1"/>
</dbReference>
<evidence type="ECO:0000313" key="5">
    <source>
        <dbReference type="EMBL" id="QDS68056.1"/>
    </source>
</evidence>
<gene>
    <name evidence="5" type="ORF">FKW77_009771</name>
</gene>
<dbReference type="InterPro" id="IPR013320">
    <property type="entry name" value="ConA-like_dom_sf"/>
</dbReference>
<dbReference type="SUPFAM" id="SSF89372">
    <property type="entry name" value="Fucose-specific lectin"/>
    <property type="match status" value="1"/>
</dbReference>
<dbReference type="PANTHER" id="PTHR10963">
    <property type="entry name" value="GLYCOSYL HYDROLASE-RELATED"/>
    <property type="match status" value="1"/>
</dbReference>
<dbReference type="Gene3D" id="2.60.120.200">
    <property type="match status" value="1"/>
</dbReference>
<sequence>MTSRWPQYTFCLLLFSLFSSLSSSQEWGPHNSQYSLVDDYNVSNFFDKFDFDTTRDYLKSGGFVDYLDRSNATESGLTIPSPDGHGVYIGVDHSHDIFIDKSVMTEWYNQQFGRPSVKLVSIPTYTHGLFVFDVQHMPVGCGVWPALWTTHDKDWPILGEIDIVEVFNNDPFNKMTLHTSNDSSPFTIAGDGESGVLLGNDCSASNGNGSTGCSVQDQNPLSAGDQFNRQGGGLYVLEWTSQFIRIWFFDRSSIPASISQGKPDPDTFGPAANYVEPAANFQSLENGTGLIDDHFGDHNIVINIDFCGDLAGQFWCDGNCASEGDKAACGSDHFADGSRIPKELCADFVANNPELFVDAYWEINSIKVYRQEPKPSYIGTWPTSAIEPVYSSWYRPGHVPDTLSQSSEHNVPSFENSASGHYQPQVPLPYHLGPPQPSDLYPQYPEHYEPPRGPPPGKDDYIPAQSSTAPEVAQQFGFYHPQPLQGNRAMSPTLSQGSTNIGSNVGSPQLGSSIVHDTDKEVTDMDLSERPEYRAQQRKRICGLAAKTFWILFAVLIVLLVALGAGLGAGLGTKHKSNPSKALATPSPTSTESKPTFTGKPEYSIGGVIDPAYYSKKGAFNGSGIAFAGSALKSQEKGLYTVYYQHFGGDIRYVQLSIDGTFVGGSKSEVVASDAKNATPISVVQYVVDANLPNATSTWHLFYINTDGYIRQRTWKNATSTGGLWYDGSVNGLNLKAFNAESACYYGSFYGDTEVYNFPGGSDGRSQYLQKFGMHLWYADTESTFQQYFTYENQTQWTKQDLWRGMNGHAGVGCYSWLPGTTTYAMFVNQYNVVETWWKDTDSKVSSTSEHPVNSWQNAISNAYPSTSLGYTSYFYVLKDDSTIHGYNLNFTAQSTSIIDEIVVRDGRGPVKFLNGTHMTVSAVDAGLLVFAQTVGDDVTLFVKGTTTGTGNVWTSLQLGIDKP</sequence>
<feature type="transmembrane region" description="Helical" evidence="2">
    <location>
        <begin position="549"/>
        <end position="571"/>
    </location>
</feature>
<dbReference type="PROSITE" id="PS51762">
    <property type="entry name" value="GH16_2"/>
    <property type="match status" value="1"/>
</dbReference>
<dbReference type="AlphaFoldDB" id="A0A517KXE8"/>
<dbReference type="InterPro" id="IPR000757">
    <property type="entry name" value="Beta-glucanase-like"/>
</dbReference>
<evidence type="ECO:0000256" key="3">
    <source>
        <dbReference type="SAM" id="SignalP"/>
    </source>
</evidence>
<evidence type="ECO:0000313" key="6">
    <source>
        <dbReference type="Proteomes" id="UP000316270"/>
    </source>
</evidence>
<feature type="compositionally biased region" description="Low complexity" evidence="1">
    <location>
        <begin position="585"/>
        <end position="597"/>
    </location>
</feature>
<evidence type="ECO:0000259" key="4">
    <source>
        <dbReference type="PROSITE" id="PS51762"/>
    </source>
</evidence>
<dbReference type="STRING" id="50376.A0A517KXE8"/>
<feature type="domain" description="GH16" evidence="4">
    <location>
        <begin position="23"/>
        <end position="293"/>
    </location>
</feature>
<feature type="region of interest" description="Disordered" evidence="1">
    <location>
        <begin position="573"/>
        <end position="597"/>
    </location>
</feature>
<organism evidence="5 6">
    <name type="scientific">Venturia effusa</name>
    <dbReference type="NCBI Taxonomy" id="50376"/>
    <lineage>
        <taxon>Eukaryota</taxon>
        <taxon>Fungi</taxon>
        <taxon>Dikarya</taxon>
        <taxon>Ascomycota</taxon>
        <taxon>Pezizomycotina</taxon>
        <taxon>Dothideomycetes</taxon>
        <taxon>Pleosporomycetidae</taxon>
        <taxon>Venturiales</taxon>
        <taxon>Venturiaceae</taxon>
        <taxon>Venturia</taxon>
    </lineage>
</organism>
<dbReference type="GO" id="GO:0009251">
    <property type="term" value="P:glucan catabolic process"/>
    <property type="evidence" value="ECO:0007669"/>
    <property type="project" value="TreeGrafter"/>
</dbReference>
<dbReference type="Pfam" id="PF26113">
    <property type="entry name" value="GH16_XgeA"/>
    <property type="match status" value="1"/>
</dbReference>